<protein>
    <submittedName>
        <fullName evidence="2">Alpha/beta fold hydrolase</fullName>
    </submittedName>
</protein>
<keyword evidence="2" id="KW-0378">Hydrolase</keyword>
<sequence>MAGFVLVHGSWHGGWCFDPVAEILRARGHLVDAPTLPGMGGTAQEMAAVTLAGWGDFAAQHCRSMKDRLGGGPVVLAGHSRGGLVVSTAAERDPAAMDALVYICAMMLPDGLSRAEFKQMEGPNPAFDAIIRKVHDGVATEIDTAHAGEVFAQISPPEAVTSVLPRLLAEPHGPRSEKIHVTPERWGRLPRTYVECTQDRTIPIASQRKMQQFSPGARVVTLDADHSPYLSRPVELADALEAAIPA</sequence>
<dbReference type="Pfam" id="PF12697">
    <property type="entry name" value="Abhydrolase_6"/>
    <property type="match status" value="1"/>
</dbReference>
<dbReference type="Proteomes" id="UP001222770">
    <property type="component" value="Unassembled WGS sequence"/>
</dbReference>
<gene>
    <name evidence="2" type="ORF">POM99_14950</name>
</gene>
<keyword evidence="3" id="KW-1185">Reference proteome</keyword>
<name>A0ABT6CMP4_9SPHN</name>
<comment type="caution">
    <text evidence="2">The sequence shown here is derived from an EMBL/GenBank/DDBJ whole genome shotgun (WGS) entry which is preliminary data.</text>
</comment>
<evidence type="ECO:0000259" key="1">
    <source>
        <dbReference type="Pfam" id="PF12697"/>
    </source>
</evidence>
<proteinExistence type="predicted"/>
<evidence type="ECO:0000313" key="3">
    <source>
        <dbReference type="Proteomes" id="UP001222770"/>
    </source>
</evidence>
<dbReference type="GO" id="GO:0016787">
    <property type="term" value="F:hydrolase activity"/>
    <property type="evidence" value="ECO:0007669"/>
    <property type="project" value="UniProtKB-KW"/>
</dbReference>
<reference evidence="2 3" key="1">
    <citation type="submission" date="2023-03" db="EMBL/GenBank/DDBJ databases">
        <title>Novosphingobium cyanobacteriorum sp. nov., isolated from a eutrophic reservoir during the Microcystis bloom period.</title>
        <authorList>
            <person name="Kang M."/>
            <person name="Le V."/>
            <person name="Ko S.-R."/>
            <person name="Lee S.-A."/>
            <person name="Ahn C.-Y."/>
        </authorList>
    </citation>
    <scope>NUCLEOTIDE SEQUENCE [LARGE SCALE GENOMIC DNA]</scope>
    <source>
        <strain evidence="2 3">HBC54</strain>
    </source>
</reference>
<dbReference type="SUPFAM" id="SSF53474">
    <property type="entry name" value="alpha/beta-Hydrolases"/>
    <property type="match status" value="1"/>
</dbReference>
<accession>A0ABT6CMP4</accession>
<feature type="domain" description="AB hydrolase-1" evidence="1">
    <location>
        <begin position="4"/>
        <end position="239"/>
    </location>
</feature>
<dbReference type="PANTHER" id="PTHR10992">
    <property type="entry name" value="METHYLESTERASE FAMILY MEMBER"/>
    <property type="match status" value="1"/>
</dbReference>
<dbReference type="Gene3D" id="3.40.50.1820">
    <property type="entry name" value="alpha/beta hydrolase"/>
    <property type="match status" value="1"/>
</dbReference>
<dbReference type="InterPro" id="IPR000073">
    <property type="entry name" value="AB_hydrolase_1"/>
</dbReference>
<dbReference type="InterPro" id="IPR045889">
    <property type="entry name" value="MES/HNL"/>
</dbReference>
<dbReference type="RefSeq" id="WP_277279230.1">
    <property type="nucleotide sequence ID" value="NZ_JAROCY010000014.1"/>
</dbReference>
<organism evidence="2 3">
    <name type="scientific">Novosphingobium cyanobacteriorum</name>
    <dbReference type="NCBI Taxonomy" id="3024215"/>
    <lineage>
        <taxon>Bacteria</taxon>
        <taxon>Pseudomonadati</taxon>
        <taxon>Pseudomonadota</taxon>
        <taxon>Alphaproteobacteria</taxon>
        <taxon>Sphingomonadales</taxon>
        <taxon>Sphingomonadaceae</taxon>
        <taxon>Novosphingobium</taxon>
    </lineage>
</organism>
<dbReference type="PANTHER" id="PTHR10992:SF1086">
    <property type="entry name" value="AB HYDROLASE-1 DOMAIN-CONTAINING PROTEIN"/>
    <property type="match status" value="1"/>
</dbReference>
<dbReference type="InterPro" id="IPR029058">
    <property type="entry name" value="AB_hydrolase_fold"/>
</dbReference>
<evidence type="ECO:0000313" key="2">
    <source>
        <dbReference type="EMBL" id="MDF8334503.1"/>
    </source>
</evidence>
<dbReference type="EMBL" id="JAROCY010000014">
    <property type="protein sequence ID" value="MDF8334503.1"/>
    <property type="molecule type" value="Genomic_DNA"/>
</dbReference>